<dbReference type="EMBL" id="JAEDAM010000037">
    <property type="protein sequence ID" value="MBS8122071.1"/>
    <property type="molecule type" value="Genomic_DNA"/>
</dbReference>
<evidence type="ECO:0000313" key="1">
    <source>
        <dbReference type="EMBL" id="MBS8122071.1"/>
    </source>
</evidence>
<organism evidence="1 2">
    <name type="scientific">Candidatus Vampirococcus lugosii</name>
    <dbReference type="NCBI Taxonomy" id="2789015"/>
    <lineage>
        <taxon>Bacteria</taxon>
        <taxon>Candidatus Absconditibacteriota</taxon>
        <taxon>Vampirococcus</taxon>
    </lineage>
</organism>
<comment type="caution">
    <text evidence="1">The sequence shown here is derived from an EMBL/GenBank/DDBJ whole genome shotgun (WGS) entry which is preliminary data.</text>
</comment>
<gene>
    <name evidence="1" type="ORF">VAMP_95n70</name>
</gene>
<keyword evidence="2" id="KW-1185">Reference proteome</keyword>
<sequence>MIPKKTSYLLGSIFGGFSLQEIMGNKDEGNFKLDNRFEKLLSNEENNEKITLSDFLDKGKDIINNIFDEKKDLIPQDTENRNQIITRLDIEKEQMCRLFNNTIKLKIEGRNVLDSNINRIGDFHFRTEVLTAITKKIRPDEAGTTNNTNNYNI</sequence>
<name>A0ABS5QLJ5_9BACT</name>
<proteinExistence type="predicted"/>
<reference evidence="1 2" key="1">
    <citation type="journal article" date="2021" name="Nat. Commun.">
        <title>Reductive evolution and unique predatory mode in the CPR bacterium Vampirococcus lugosii.</title>
        <authorList>
            <person name="Moreira D."/>
            <person name="Zivanovic Y."/>
            <person name="Lopez-Archilla A.I."/>
            <person name="Iniesto M."/>
            <person name="Lopez-Garcia P."/>
        </authorList>
    </citation>
    <scope>NUCLEOTIDE SEQUENCE [LARGE SCALE GENOMIC DNA]</scope>
    <source>
        <strain evidence="1">Chiprana</strain>
    </source>
</reference>
<evidence type="ECO:0000313" key="2">
    <source>
        <dbReference type="Proteomes" id="UP000680365"/>
    </source>
</evidence>
<dbReference type="Proteomes" id="UP000680365">
    <property type="component" value="Unassembled WGS sequence"/>
</dbReference>
<accession>A0ABS5QLJ5</accession>
<protein>
    <submittedName>
        <fullName evidence="1">Uncharacterized protein</fullName>
    </submittedName>
</protein>